<feature type="transmembrane region" description="Helical" evidence="1">
    <location>
        <begin position="141"/>
        <end position="161"/>
    </location>
</feature>
<dbReference type="Gene3D" id="1.10.1760.20">
    <property type="match status" value="1"/>
</dbReference>
<dbReference type="AlphaFoldDB" id="A0A6H0UG48"/>
<reference evidence="2 3" key="1">
    <citation type="submission" date="2019-12" db="EMBL/GenBank/DDBJ databases">
        <title>Whole genome sequences of Lactococcus raffinolactis strains isolated from sewage.</title>
        <authorList>
            <person name="Ybazeta G."/>
            <person name="Ross M."/>
            <person name="Brabant-Kirwan D."/>
            <person name="Saleh M."/>
            <person name="Dillon J.A."/>
            <person name="Splinter K."/>
            <person name="Nokhbeh R."/>
        </authorList>
    </citation>
    <scope>NUCLEOTIDE SEQUENCE [LARGE SCALE GENOMIC DNA]</scope>
    <source>
        <strain evidence="2 3">Lr_19_5</strain>
    </source>
</reference>
<dbReference type="PIRSF" id="PIRSF027391">
    <property type="entry name" value="Hpre_diP_synt_I"/>
    <property type="match status" value="1"/>
</dbReference>
<dbReference type="InterPro" id="IPR014535">
    <property type="entry name" value="Hpre_diP_synt_I"/>
</dbReference>
<gene>
    <name evidence="2" type="ORF">GU336_06165</name>
</gene>
<dbReference type="EMBL" id="CP047616">
    <property type="protein sequence ID" value="QIW53753.1"/>
    <property type="molecule type" value="Genomic_DNA"/>
</dbReference>
<evidence type="ECO:0000256" key="1">
    <source>
        <dbReference type="SAM" id="Phobius"/>
    </source>
</evidence>
<name>A0A6H0UG48_9LACT</name>
<feature type="transmembrane region" description="Helical" evidence="1">
    <location>
        <begin position="72"/>
        <end position="97"/>
    </location>
</feature>
<protein>
    <submittedName>
        <fullName evidence="2">Heptaprenyl diphosphate synthase</fullName>
    </submittedName>
</protein>
<feature type="transmembrane region" description="Helical" evidence="1">
    <location>
        <begin position="104"/>
        <end position="129"/>
    </location>
</feature>
<feature type="transmembrane region" description="Helical" evidence="1">
    <location>
        <begin position="6"/>
        <end position="29"/>
    </location>
</feature>
<keyword evidence="1" id="KW-0472">Membrane</keyword>
<keyword evidence="1" id="KW-0812">Transmembrane</keyword>
<sequence length="184" mass="19914">MNLEYLHRLVYIALLTATATIIGIVESLLPSPFAFAPGAKFGFANLIVLMAIFTLKKSDVIILMVLKLLLTALFTGFSVFLYSMAGGFLSLLAMYLVKLLGPRLVSLIGISLVGGFFHNVGQLLMATWIAQTPAVLLYLPWLAFFGLLAGFFIGIAGNSLLYKIKGKLQVQVSHPDKPVSACCN</sequence>
<dbReference type="InterPro" id="IPR010898">
    <property type="entry name" value="Hpre_diP_synth_I"/>
</dbReference>
<keyword evidence="1" id="KW-1133">Transmembrane helix</keyword>
<feature type="transmembrane region" description="Helical" evidence="1">
    <location>
        <begin position="41"/>
        <end position="66"/>
    </location>
</feature>
<dbReference type="Pfam" id="PF07456">
    <property type="entry name" value="Hpre_diP_synt_I"/>
    <property type="match status" value="1"/>
</dbReference>
<evidence type="ECO:0000313" key="3">
    <source>
        <dbReference type="Proteomes" id="UP000501945"/>
    </source>
</evidence>
<evidence type="ECO:0000313" key="2">
    <source>
        <dbReference type="EMBL" id="QIW53753.1"/>
    </source>
</evidence>
<dbReference type="Proteomes" id="UP000501945">
    <property type="component" value="Chromosome"/>
</dbReference>
<organism evidence="2 3">
    <name type="scientific">Pseudolactococcus raffinolactis</name>
    <dbReference type="NCBI Taxonomy" id="1366"/>
    <lineage>
        <taxon>Bacteria</taxon>
        <taxon>Bacillati</taxon>
        <taxon>Bacillota</taxon>
        <taxon>Bacilli</taxon>
        <taxon>Lactobacillales</taxon>
        <taxon>Streptococcaceae</taxon>
        <taxon>Pseudolactococcus</taxon>
    </lineage>
</organism>
<accession>A0A6H0UG48</accession>
<dbReference type="RefSeq" id="WP_167838711.1">
    <property type="nucleotide sequence ID" value="NZ_CP047616.1"/>
</dbReference>
<proteinExistence type="predicted"/>